<dbReference type="EMBL" id="CP157948">
    <property type="protein sequence ID" value="XBS91457.1"/>
    <property type="molecule type" value="Genomic_DNA"/>
</dbReference>
<sequence length="316" mass="35011">MKLQDFHIEIADWSNPEQQAALLDLRETVFIHEQGVPEQRERDGLDGDCWHLLARDEHGQPIGCGRLTPQHKIGRMAVLRDWRGRGVGQALLREMISRARSQGWPEVKLDAQVSARGFYEREGFVAFGQTFDDAGLPHQAMQLALPAAEQVSTPLADSGALAAGTRGDTAATRLQLLADARHRLDIHLPLLDSDAYASPDELAELRRIAISGRGAQIRILLHDPAAALRGDHRLIALAQRLPSAIQIRKPVDDVDLAYLAAYLLNDAGGYLFLPEAARPQGRAARHDRASQAPLQQHFDEVWERSVRASELQSLNI</sequence>
<proteinExistence type="predicted"/>
<dbReference type="GO" id="GO:0016747">
    <property type="term" value="F:acyltransferase activity, transferring groups other than amino-acyl groups"/>
    <property type="evidence" value="ECO:0007669"/>
    <property type="project" value="InterPro"/>
</dbReference>
<organism evidence="4">
    <name type="scientific">Rhodanobacter sp. IGA1.0</name>
    <dbReference type="NCBI Taxonomy" id="3158582"/>
    <lineage>
        <taxon>Bacteria</taxon>
        <taxon>Pseudomonadati</taxon>
        <taxon>Pseudomonadota</taxon>
        <taxon>Gammaproteobacteria</taxon>
        <taxon>Lysobacterales</taxon>
        <taxon>Rhodanobacteraceae</taxon>
        <taxon>Rhodanobacter</taxon>
    </lineage>
</organism>
<evidence type="ECO:0000313" key="4">
    <source>
        <dbReference type="EMBL" id="XBS91457.1"/>
    </source>
</evidence>
<evidence type="ECO:0000256" key="1">
    <source>
        <dbReference type="ARBA" id="ARBA00022679"/>
    </source>
</evidence>
<dbReference type="EC" id="2.3.1.-" evidence="4"/>
<gene>
    <name evidence="4" type="ORF">ABNK63_07425</name>
</gene>
<evidence type="ECO:0000256" key="2">
    <source>
        <dbReference type="ARBA" id="ARBA00023315"/>
    </source>
</evidence>
<reference evidence="4" key="1">
    <citation type="submission" date="2024-06" db="EMBL/GenBank/DDBJ databases">
        <authorList>
            <person name="Sun Y."/>
        </authorList>
    </citation>
    <scope>NUCLEOTIDE SEQUENCE</scope>
    <source>
        <strain evidence="4">IGA1.0</strain>
    </source>
</reference>
<dbReference type="PANTHER" id="PTHR43877">
    <property type="entry name" value="AMINOALKYLPHOSPHONATE N-ACETYLTRANSFERASE-RELATED-RELATED"/>
    <property type="match status" value="1"/>
</dbReference>
<evidence type="ECO:0000259" key="3">
    <source>
        <dbReference type="PROSITE" id="PS51186"/>
    </source>
</evidence>
<dbReference type="PANTHER" id="PTHR43877:SF1">
    <property type="entry name" value="ACETYLTRANSFERASE"/>
    <property type="match status" value="1"/>
</dbReference>
<dbReference type="InterPro" id="IPR000182">
    <property type="entry name" value="GNAT_dom"/>
</dbReference>
<name>A0AAU7QPN3_9GAMM</name>
<protein>
    <submittedName>
        <fullName evidence="4">GNAT family N-acetyltransferase</fullName>
        <ecNumber evidence="4">2.3.1.-</ecNumber>
    </submittedName>
</protein>
<dbReference type="AlphaFoldDB" id="A0AAU7QPN3"/>
<accession>A0AAU7QPN3</accession>
<keyword evidence="2 4" id="KW-0012">Acyltransferase</keyword>
<dbReference type="SUPFAM" id="SSF55729">
    <property type="entry name" value="Acyl-CoA N-acyltransferases (Nat)"/>
    <property type="match status" value="1"/>
</dbReference>
<feature type="domain" description="N-acetyltransferase" evidence="3">
    <location>
        <begin position="8"/>
        <end position="146"/>
    </location>
</feature>
<dbReference type="CDD" id="cd04301">
    <property type="entry name" value="NAT_SF"/>
    <property type="match status" value="1"/>
</dbReference>
<keyword evidence="1 4" id="KW-0808">Transferase</keyword>
<dbReference type="InterPro" id="IPR050832">
    <property type="entry name" value="Bact_Acetyltransf"/>
</dbReference>
<dbReference type="PROSITE" id="PS51186">
    <property type="entry name" value="GNAT"/>
    <property type="match status" value="1"/>
</dbReference>
<dbReference type="Gene3D" id="3.40.630.30">
    <property type="match status" value="1"/>
</dbReference>
<dbReference type="RefSeq" id="WP_007805256.1">
    <property type="nucleotide sequence ID" value="NZ_CP157948.1"/>
</dbReference>
<dbReference type="InterPro" id="IPR016181">
    <property type="entry name" value="Acyl_CoA_acyltransferase"/>
</dbReference>
<dbReference type="InterPro" id="IPR057691">
    <property type="entry name" value="DUF7931"/>
</dbReference>
<dbReference type="Pfam" id="PF13673">
    <property type="entry name" value="Acetyltransf_10"/>
    <property type="match status" value="1"/>
</dbReference>
<dbReference type="Pfam" id="PF25559">
    <property type="entry name" value="DUF7931"/>
    <property type="match status" value="1"/>
</dbReference>